<proteinExistence type="predicted"/>
<accession>A0A0A9A9G6</accession>
<reference evidence="1" key="2">
    <citation type="journal article" date="2015" name="Data Brief">
        <title>Shoot transcriptome of the giant reed, Arundo donax.</title>
        <authorList>
            <person name="Barrero R.A."/>
            <person name="Guerrero F.D."/>
            <person name="Moolhuijzen P."/>
            <person name="Goolsby J.A."/>
            <person name="Tidwell J."/>
            <person name="Bellgard S.E."/>
            <person name="Bellgard M.I."/>
        </authorList>
    </citation>
    <scope>NUCLEOTIDE SEQUENCE</scope>
    <source>
        <tissue evidence="1">Shoot tissue taken approximately 20 cm above the soil surface</tissue>
    </source>
</reference>
<reference evidence="1" key="1">
    <citation type="submission" date="2014-09" db="EMBL/GenBank/DDBJ databases">
        <authorList>
            <person name="Magalhaes I.L.F."/>
            <person name="Oliveira U."/>
            <person name="Santos F.R."/>
            <person name="Vidigal T.H.D.A."/>
            <person name="Brescovit A.D."/>
            <person name="Santos A.J."/>
        </authorList>
    </citation>
    <scope>NUCLEOTIDE SEQUENCE</scope>
    <source>
        <tissue evidence="1">Shoot tissue taken approximately 20 cm above the soil surface</tissue>
    </source>
</reference>
<name>A0A0A9A9G6_ARUDO</name>
<dbReference type="EMBL" id="GBRH01254208">
    <property type="protein sequence ID" value="JAD43687.1"/>
    <property type="molecule type" value="Transcribed_RNA"/>
</dbReference>
<organism evidence="1">
    <name type="scientific">Arundo donax</name>
    <name type="common">Giant reed</name>
    <name type="synonym">Donax arundinaceus</name>
    <dbReference type="NCBI Taxonomy" id="35708"/>
    <lineage>
        <taxon>Eukaryota</taxon>
        <taxon>Viridiplantae</taxon>
        <taxon>Streptophyta</taxon>
        <taxon>Embryophyta</taxon>
        <taxon>Tracheophyta</taxon>
        <taxon>Spermatophyta</taxon>
        <taxon>Magnoliopsida</taxon>
        <taxon>Liliopsida</taxon>
        <taxon>Poales</taxon>
        <taxon>Poaceae</taxon>
        <taxon>PACMAD clade</taxon>
        <taxon>Arundinoideae</taxon>
        <taxon>Arundineae</taxon>
        <taxon>Arundo</taxon>
    </lineage>
</organism>
<protein>
    <submittedName>
        <fullName evidence="1">Uncharacterized protein</fullName>
    </submittedName>
</protein>
<dbReference type="AlphaFoldDB" id="A0A0A9A9G6"/>
<evidence type="ECO:0000313" key="1">
    <source>
        <dbReference type="EMBL" id="JAD43687.1"/>
    </source>
</evidence>
<sequence>MESLFDEITGVCAHHFRFVTVRFPCNFVGWGLCACLALARIQSLSFCAVGFMFWLSDY</sequence>